<reference evidence="1 2" key="1">
    <citation type="submission" date="2017-07" db="EMBL/GenBank/DDBJ databases">
        <title>Isolation and whole genome analysis of endospore-forming bacteria from heroin.</title>
        <authorList>
            <person name="Kalinowski J."/>
            <person name="Ahrens B."/>
            <person name="Al-Dilaimi A."/>
            <person name="Winkler A."/>
            <person name="Wibberg D."/>
            <person name="Schleenbecker U."/>
            <person name="Ruckert C."/>
            <person name="Wolfel R."/>
            <person name="Grass G."/>
        </authorList>
    </citation>
    <scope>NUCLEOTIDE SEQUENCE [LARGE SCALE GENOMIC DNA]</scope>
    <source>
        <strain evidence="1 2">7539</strain>
    </source>
</reference>
<evidence type="ECO:0000313" key="1">
    <source>
        <dbReference type="EMBL" id="PAE90084.1"/>
    </source>
</evidence>
<dbReference type="AlphaFoldDB" id="A0A268P2U0"/>
<dbReference type="PANTHER" id="PTHR36112:SF1">
    <property type="entry name" value="RIBOSOMAL RNA SMALL SUBUNIT METHYLTRANSFERASE J"/>
    <property type="match status" value="1"/>
</dbReference>
<dbReference type="GO" id="GO:0008990">
    <property type="term" value="F:rRNA (guanine-N2-)-methyltransferase activity"/>
    <property type="evidence" value="ECO:0007669"/>
    <property type="project" value="InterPro"/>
</dbReference>
<dbReference type="PANTHER" id="PTHR36112">
    <property type="entry name" value="RIBOSOMAL RNA SMALL SUBUNIT METHYLTRANSFERASE J"/>
    <property type="match status" value="1"/>
</dbReference>
<dbReference type="RefSeq" id="WP_095326153.1">
    <property type="nucleotide sequence ID" value="NZ_NPCC01000005.1"/>
</dbReference>
<accession>A0A268P2U0</accession>
<organism evidence="1 2">
    <name type="scientific">Shouchella clausii</name>
    <name type="common">Alkalihalobacillus clausii</name>
    <dbReference type="NCBI Taxonomy" id="79880"/>
    <lineage>
        <taxon>Bacteria</taxon>
        <taxon>Bacillati</taxon>
        <taxon>Bacillota</taxon>
        <taxon>Bacilli</taxon>
        <taxon>Bacillales</taxon>
        <taxon>Bacillaceae</taxon>
        <taxon>Shouchella</taxon>
    </lineage>
</organism>
<sequence>MIVTTARKQANALKEKAALCAAKLGARFVERQDRSLEALFAAYGEDVCIVGKERQTLYKYKEAVPFFYHPNASFIRYKQWQKTGTDPFIDAAGLSTGDEVLDATLGMGADAVMAAIAVGRTGTVTGLEASQPIAHIVSTGLKEWQEGNETFLQALRRVNVVNTGSAAYFQHMKDKSVDVVYFDPMFETKVASPGLEGLRHFACSETLTKSVLDDAKRVARRAVVLKGHWQSEQFARFGFTVNRRQHATFQYGVMEV</sequence>
<dbReference type="InterPro" id="IPR007536">
    <property type="entry name" value="16SrRNA_methylTrfase_J"/>
</dbReference>
<name>A0A268P2U0_SHOCL</name>
<dbReference type="SUPFAM" id="SSF53335">
    <property type="entry name" value="S-adenosyl-L-methionine-dependent methyltransferases"/>
    <property type="match status" value="1"/>
</dbReference>
<protein>
    <recommendedName>
        <fullName evidence="3">Protein-L-IsoD(D-D) O-methyltransferase</fullName>
    </recommendedName>
</protein>
<gene>
    <name evidence="1" type="ORF">CHH72_03635</name>
</gene>
<proteinExistence type="predicted"/>
<comment type="caution">
    <text evidence="1">The sequence shown here is derived from an EMBL/GenBank/DDBJ whole genome shotgun (WGS) entry which is preliminary data.</text>
</comment>
<dbReference type="CDD" id="cd02440">
    <property type="entry name" value="AdoMet_MTases"/>
    <property type="match status" value="1"/>
</dbReference>
<dbReference type="EMBL" id="NPCC01000005">
    <property type="protein sequence ID" value="PAE90084.1"/>
    <property type="molecule type" value="Genomic_DNA"/>
</dbReference>
<dbReference type="InterPro" id="IPR029063">
    <property type="entry name" value="SAM-dependent_MTases_sf"/>
</dbReference>
<evidence type="ECO:0000313" key="2">
    <source>
        <dbReference type="Proteomes" id="UP000216207"/>
    </source>
</evidence>
<dbReference type="Gene3D" id="3.40.50.150">
    <property type="entry name" value="Vaccinia Virus protein VP39"/>
    <property type="match status" value="1"/>
</dbReference>
<evidence type="ECO:0008006" key="3">
    <source>
        <dbReference type="Google" id="ProtNLM"/>
    </source>
</evidence>
<dbReference type="Proteomes" id="UP000216207">
    <property type="component" value="Unassembled WGS sequence"/>
</dbReference>
<dbReference type="Pfam" id="PF04445">
    <property type="entry name" value="SAM_MT"/>
    <property type="match status" value="1"/>
</dbReference>